<dbReference type="RefSeq" id="WP_121460527.1">
    <property type="nucleotide sequence ID" value="NZ_RBXB01000001.1"/>
</dbReference>
<dbReference type="Proteomes" id="UP000272428">
    <property type="component" value="Unassembled WGS sequence"/>
</dbReference>
<name>A0A495SNK9_9FLAO</name>
<comment type="caution">
    <text evidence="1">The sequence shown here is derived from an EMBL/GenBank/DDBJ whole genome shotgun (WGS) entry which is preliminary data.</text>
</comment>
<dbReference type="OrthoDB" id="5952844at2"/>
<evidence type="ECO:0000313" key="2">
    <source>
        <dbReference type="Proteomes" id="UP000272428"/>
    </source>
</evidence>
<accession>A0A495SNK9</accession>
<protein>
    <submittedName>
        <fullName evidence="1">Uncharacterized protein</fullName>
    </submittedName>
</protein>
<gene>
    <name evidence="1" type="ORF">BCF58_0850</name>
</gene>
<keyword evidence="2" id="KW-1185">Reference proteome</keyword>
<dbReference type="EMBL" id="RBXB01000001">
    <property type="protein sequence ID" value="RKT01627.1"/>
    <property type="molecule type" value="Genomic_DNA"/>
</dbReference>
<dbReference type="AlphaFoldDB" id="A0A495SNK9"/>
<proteinExistence type="predicted"/>
<evidence type="ECO:0000313" key="1">
    <source>
        <dbReference type="EMBL" id="RKT01627.1"/>
    </source>
</evidence>
<organism evidence="1 2">
    <name type="scientific">Chryseobacterium defluvii</name>
    <dbReference type="NCBI Taxonomy" id="160396"/>
    <lineage>
        <taxon>Bacteria</taxon>
        <taxon>Pseudomonadati</taxon>
        <taxon>Bacteroidota</taxon>
        <taxon>Flavobacteriia</taxon>
        <taxon>Flavobacteriales</taxon>
        <taxon>Weeksellaceae</taxon>
        <taxon>Chryseobacterium group</taxon>
        <taxon>Chryseobacterium</taxon>
    </lineage>
</organism>
<reference evidence="1 2" key="1">
    <citation type="submission" date="2018-10" db="EMBL/GenBank/DDBJ databases">
        <title>Genomic Encyclopedia of Archaeal and Bacterial Type Strains, Phase II (KMG-II): from individual species to whole genera.</title>
        <authorList>
            <person name="Goeker M."/>
        </authorList>
    </citation>
    <scope>NUCLEOTIDE SEQUENCE [LARGE SCALE GENOMIC DNA]</scope>
    <source>
        <strain evidence="1 2">DSM 14219</strain>
    </source>
</reference>
<sequence length="68" mass="7781">MAFENLISMSFSQEELAALDQAIQNMESTLSGKTVNLTPEQRQQYGRIAEQNKLCFLTIRQSENKSLR</sequence>